<feature type="binding site" evidence="14">
    <location>
        <position position="44"/>
    </location>
    <ligand>
        <name>Zn(2+)</name>
        <dbReference type="ChEBI" id="CHEBI:29105"/>
        <note>catalytic</note>
    </ligand>
</feature>
<feature type="active site" description="Proton donor" evidence="12">
    <location>
        <position position="46"/>
    </location>
</feature>
<feature type="binding site" evidence="13">
    <location>
        <position position="180"/>
    </location>
    <ligand>
        <name>substrate</name>
    </ligand>
</feature>
<dbReference type="UniPathway" id="UPA00275">
    <property type="reaction ID" value="UER00401"/>
</dbReference>
<keyword evidence="11 14" id="KW-0862">Zinc</keyword>
<comment type="caution">
    <text evidence="16">The sequence shown here is derived from an EMBL/GenBank/DDBJ whole genome shotgun (WGS) entry which is preliminary data.</text>
</comment>
<dbReference type="EMBL" id="MEUJ01000005">
    <property type="protein sequence ID" value="OGC39931.1"/>
    <property type="molecule type" value="Genomic_DNA"/>
</dbReference>
<evidence type="ECO:0000256" key="14">
    <source>
        <dbReference type="PIRSR" id="PIRSR006769-3"/>
    </source>
</evidence>
<keyword evidence="8" id="KW-0511">Multifunctional enzyme</keyword>
<comment type="similarity">
    <text evidence="5 11">In the C-terminal section; belongs to the HTP reductase family.</text>
</comment>
<comment type="catalytic activity">
    <reaction evidence="10 11">
        <text>2,5-diamino-6-hydroxy-4-(5-phosphoribosylamino)-pyrimidine + H2O + H(+) = 5-amino-6-(5-phospho-D-ribosylamino)uracil + NH4(+)</text>
        <dbReference type="Rhea" id="RHEA:21868"/>
        <dbReference type="ChEBI" id="CHEBI:15377"/>
        <dbReference type="ChEBI" id="CHEBI:15378"/>
        <dbReference type="ChEBI" id="CHEBI:28938"/>
        <dbReference type="ChEBI" id="CHEBI:58453"/>
        <dbReference type="ChEBI" id="CHEBI:58614"/>
        <dbReference type="EC" id="3.5.4.26"/>
    </reaction>
</comment>
<feature type="binding site" evidence="13">
    <location>
        <position position="196"/>
    </location>
    <ligand>
        <name>NADP(+)</name>
        <dbReference type="ChEBI" id="CHEBI:58349"/>
    </ligand>
</feature>
<gene>
    <name evidence="16" type="ORF">A2438_05405</name>
</gene>
<evidence type="ECO:0000256" key="11">
    <source>
        <dbReference type="PIRNR" id="PIRNR006769"/>
    </source>
</evidence>
<evidence type="ECO:0000256" key="8">
    <source>
        <dbReference type="ARBA" id="ARBA00023268"/>
    </source>
</evidence>
<feature type="binding site" evidence="13">
    <location>
        <position position="166"/>
    </location>
    <ligand>
        <name>NADP(+)</name>
        <dbReference type="ChEBI" id="CHEBI:58349"/>
    </ligand>
</feature>
<feature type="domain" description="CMP/dCMP-type deaminase" evidence="15">
    <location>
        <begin position="1"/>
        <end position="119"/>
    </location>
</feature>
<dbReference type="InterPro" id="IPR024072">
    <property type="entry name" value="DHFR-like_dom_sf"/>
</dbReference>
<name>A0A1F4U4V2_UNCSA</name>
<comment type="pathway">
    <text evidence="3 11">Cofactor biosynthesis; riboflavin biosynthesis; 5-amino-6-(D-ribitylamino)uracil from GTP: step 3/4.</text>
</comment>
<evidence type="ECO:0000256" key="13">
    <source>
        <dbReference type="PIRSR" id="PIRSR006769-2"/>
    </source>
</evidence>
<feature type="binding site" evidence="13">
    <location>
        <position position="192"/>
    </location>
    <ligand>
        <name>NADP(+)</name>
        <dbReference type="ChEBI" id="CHEBI:58349"/>
    </ligand>
</feature>
<evidence type="ECO:0000256" key="7">
    <source>
        <dbReference type="ARBA" id="ARBA00023002"/>
    </source>
</evidence>
<dbReference type="InterPro" id="IPR002125">
    <property type="entry name" value="CMP_dCMP_dom"/>
</dbReference>
<keyword evidence="11" id="KW-0378">Hydrolase</keyword>
<feature type="binding site" evidence="14">
    <location>
        <position position="80"/>
    </location>
    <ligand>
        <name>Zn(2+)</name>
        <dbReference type="ChEBI" id="CHEBI:29105"/>
        <note>catalytic</note>
    </ligand>
</feature>
<dbReference type="GO" id="GO:0008835">
    <property type="term" value="F:diaminohydroxyphosphoribosylaminopyrimidine deaminase activity"/>
    <property type="evidence" value="ECO:0007669"/>
    <property type="project" value="UniProtKB-EC"/>
</dbReference>
<dbReference type="Pfam" id="PF00383">
    <property type="entry name" value="dCMP_cyt_deam_1"/>
    <property type="match status" value="1"/>
</dbReference>
<evidence type="ECO:0000256" key="9">
    <source>
        <dbReference type="ARBA" id="ARBA00049861"/>
    </source>
</evidence>
<comment type="similarity">
    <text evidence="4 11">In the N-terminal section; belongs to the cytidine and deoxycytidylate deaminase family.</text>
</comment>
<dbReference type="PIRSF" id="PIRSF006769">
    <property type="entry name" value="RibD"/>
    <property type="match status" value="1"/>
</dbReference>
<comment type="function">
    <text evidence="1 11">Converts 2,5-diamino-6-(ribosylamino)-4(3h)-pyrimidinone 5'-phosphate into 5-amino-6-(ribosylamino)-2,4(1h,3h)-pyrimidinedione 5'-phosphate.</text>
</comment>
<feature type="binding site" evidence="13">
    <location>
        <position position="263"/>
    </location>
    <ligand>
        <name>substrate</name>
    </ligand>
</feature>
<keyword evidence="6 11" id="KW-0521">NADP</keyword>
<dbReference type="EC" id="3.5.4.26" evidence="11"/>
<comment type="catalytic activity">
    <reaction evidence="9 11">
        <text>5-amino-6-(5-phospho-D-ribitylamino)uracil + NADP(+) = 5-amino-6-(5-phospho-D-ribosylamino)uracil + NADPH + H(+)</text>
        <dbReference type="Rhea" id="RHEA:17845"/>
        <dbReference type="ChEBI" id="CHEBI:15378"/>
        <dbReference type="ChEBI" id="CHEBI:57783"/>
        <dbReference type="ChEBI" id="CHEBI:58349"/>
        <dbReference type="ChEBI" id="CHEBI:58421"/>
        <dbReference type="ChEBI" id="CHEBI:58453"/>
        <dbReference type="EC" id="1.1.1.193"/>
    </reaction>
</comment>
<reference evidence="16 17" key="1">
    <citation type="journal article" date="2016" name="Nat. Commun.">
        <title>Thousands of microbial genomes shed light on interconnected biogeochemical processes in an aquifer system.</title>
        <authorList>
            <person name="Anantharaman K."/>
            <person name="Brown C.T."/>
            <person name="Hug L.A."/>
            <person name="Sharon I."/>
            <person name="Castelle C.J."/>
            <person name="Probst A.J."/>
            <person name="Thomas B.C."/>
            <person name="Singh A."/>
            <person name="Wilkins M.J."/>
            <person name="Karaoz U."/>
            <person name="Brodie E.L."/>
            <person name="Williams K.H."/>
            <person name="Hubbard S.S."/>
            <person name="Banfield J.F."/>
        </authorList>
    </citation>
    <scope>NUCLEOTIDE SEQUENCE [LARGE SCALE GENOMIC DNA]</scope>
</reference>
<feature type="binding site" evidence="13">
    <location>
        <position position="203"/>
    </location>
    <ligand>
        <name>substrate</name>
    </ligand>
</feature>
<proteinExistence type="inferred from homology"/>
<comment type="cofactor">
    <cofactor evidence="11 14">
        <name>Zn(2+)</name>
        <dbReference type="ChEBI" id="CHEBI:29105"/>
    </cofactor>
    <text evidence="11 14">Binds 1 zinc ion.</text>
</comment>
<dbReference type="Gene3D" id="3.40.430.10">
    <property type="entry name" value="Dihydrofolate Reductase, subunit A"/>
    <property type="match status" value="2"/>
</dbReference>
<accession>A0A1F4U4V2</accession>
<keyword evidence="11 14" id="KW-0479">Metal-binding</keyword>
<dbReference type="PROSITE" id="PS51747">
    <property type="entry name" value="CYT_DCMP_DEAMINASES_2"/>
    <property type="match status" value="1"/>
</dbReference>
<dbReference type="InterPro" id="IPR016193">
    <property type="entry name" value="Cytidine_deaminase-like"/>
</dbReference>
<dbReference type="InterPro" id="IPR002734">
    <property type="entry name" value="RibDG_C"/>
</dbReference>
<evidence type="ECO:0000256" key="3">
    <source>
        <dbReference type="ARBA" id="ARBA00004910"/>
    </source>
</evidence>
<dbReference type="InterPro" id="IPR004794">
    <property type="entry name" value="Eubact_RibD"/>
</dbReference>
<evidence type="ECO:0000313" key="16">
    <source>
        <dbReference type="EMBL" id="OGC39931.1"/>
    </source>
</evidence>
<dbReference type="NCBIfam" id="TIGR00326">
    <property type="entry name" value="eubact_ribD"/>
    <property type="match status" value="1"/>
</dbReference>
<dbReference type="SUPFAM" id="SSF53597">
    <property type="entry name" value="Dihydrofolate reductase-like"/>
    <property type="match status" value="1"/>
</dbReference>
<evidence type="ECO:0000256" key="10">
    <source>
        <dbReference type="ARBA" id="ARBA00049886"/>
    </source>
</evidence>
<dbReference type="GO" id="GO:0008703">
    <property type="term" value="F:5-amino-6-(5-phosphoribosylamino)uracil reductase activity"/>
    <property type="evidence" value="ECO:0007669"/>
    <property type="project" value="UniProtKB-EC"/>
</dbReference>
<evidence type="ECO:0000256" key="12">
    <source>
        <dbReference type="PIRSR" id="PIRSR006769-1"/>
    </source>
</evidence>
<dbReference type="SUPFAM" id="SSF53927">
    <property type="entry name" value="Cytidine deaminase-like"/>
    <property type="match status" value="1"/>
</dbReference>
<feature type="binding site" evidence="13">
    <location>
        <begin position="265"/>
        <end position="271"/>
    </location>
    <ligand>
        <name>NADP(+)</name>
        <dbReference type="ChEBI" id="CHEBI:58349"/>
    </ligand>
</feature>
<dbReference type="Gene3D" id="3.40.140.10">
    <property type="entry name" value="Cytidine Deaminase, domain 2"/>
    <property type="match status" value="1"/>
</dbReference>
<dbReference type="PANTHER" id="PTHR38011:SF7">
    <property type="entry name" value="2,5-DIAMINO-6-RIBOSYLAMINO-4(3H)-PYRIMIDINONE 5'-PHOSPHATE REDUCTASE"/>
    <property type="match status" value="1"/>
</dbReference>
<evidence type="ECO:0000256" key="2">
    <source>
        <dbReference type="ARBA" id="ARBA00004882"/>
    </source>
</evidence>
<evidence type="ECO:0000259" key="15">
    <source>
        <dbReference type="PROSITE" id="PS51747"/>
    </source>
</evidence>
<sequence>MRRALTLAASQKGKTSPDPMVGAVIVKNGKIISEGYHSEPKTPHAEAWAIEKAGGKAKGATLYVNLEPCCFFETKNNPPCSEAIINAGIKKVVIAMVDPNPKVSGRGIGELKKAGIKVEVGLLGDEARKLNEVFVKYITTGIPFVTLKTAMTLDGKIATGTGDSFWVSGKEAQKYAHRLRVENDAVMVGIGTVKKDDPALTVRHVRGRNPLKIVVDPKHELSPKSKILSFEPEKALVCSPAKGGLKKLMKKLGKAKITSILLEGGGKLNASAIEEKIVDKVIFFIAPKIAGGEKAITPVEGDGIKKMRNALPIKHWSFQKIGADILVEGYL</sequence>
<evidence type="ECO:0000256" key="1">
    <source>
        <dbReference type="ARBA" id="ARBA00002151"/>
    </source>
</evidence>
<dbReference type="GO" id="GO:0009231">
    <property type="term" value="P:riboflavin biosynthetic process"/>
    <property type="evidence" value="ECO:0007669"/>
    <property type="project" value="UniProtKB-UniPathway"/>
</dbReference>
<evidence type="ECO:0000256" key="6">
    <source>
        <dbReference type="ARBA" id="ARBA00022857"/>
    </source>
</evidence>
<dbReference type="EC" id="1.1.1.193" evidence="11"/>
<dbReference type="CDD" id="cd01284">
    <property type="entry name" value="Riboflavin_deaminase-reductase"/>
    <property type="match status" value="1"/>
</dbReference>
<feature type="binding site" evidence="13">
    <location>
        <position position="150"/>
    </location>
    <ligand>
        <name>NADP(+)</name>
        <dbReference type="ChEBI" id="CHEBI:58349"/>
    </ligand>
</feature>
<protein>
    <recommendedName>
        <fullName evidence="11">Riboflavin biosynthesis protein RibD</fullName>
    </recommendedName>
    <domain>
        <recommendedName>
            <fullName evidence="11">Diaminohydroxyphosphoribosylaminopyrimidine deaminase</fullName>
            <shortName evidence="11">DRAP deaminase</shortName>
            <ecNumber evidence="11">3.5.4.26</ecNumber>
        </recommendedName>
        <alternativeName>
            <fullName evidence="11">Riboflavin-specific deaminase</fullName>
        </alternativeName>
    </domain>
    <domain>
        <recommendedName>
            <fullName evidence="11">5-amino-6-(5-phosphoribosylamino)uracil reductase</fullName>
            <ecNumber evidence="11">1.1.1.193</ecNumber>
        </recommendedName>
        <alternativeName>
            <fullName evidence="11">HTP reductase</fullName>
        </alternativeName>
    </domain>
</protein>
<keyword evidence="7 11" id="KW-0560">Oxidoreductase</keyword>
<comment type="pathway">
    <text evidence="2 11">Cofactor biosynthesis; riboflavin biosynthesis; 5-amino-6-(D-ribitylamino)uracil from GTP: step 2/4.</text>
</comment>
<feature type="binding site" evidence="13">
    <location>
        <position position="164"/>
    </location>
    <ligand>
        <name>substrate</name>
    </ligand>
</feature>
<dbReference type="PANTHER" id="PTHR38011">
    <property type="entry name" value="DIHYDROFOLATE REDUCTASE FAMILY PROTEIN (AFU_ORTHOLOGUE AFUA_8G06820)"/>
    <property type="match status" value="1"/>
</dbReference>
<dbReference type="Pfam" id="PF01872">
    <property type="entry name" value="RibD_C"/>
    <property type="match status" value="1"/>
</dbReference>
<dbReference type="InterPro" id="IPR050765">
    <property type="entry name" value="Riboflavin_Biosynth_HTPR"/>
</dbReference>
<evidence type="ECO:0000313" key="17">
    <source>
        <dbReference type="Proteomes" id="UP000179242"/>
    </source>
</evidence>
<dbReference type="AlphaFoldDB" id="A0A1F4U4V2"/>
<dbReference type="Proteomes" id="UP000179242">
    <property type="component" value="Unassembled WGS sequence"/>
</dbReference>
<feature type="binding site" evidence="14">
    <location>
        <position position="69"/>
    </location>
    <ligand>
        <name>Zn(2+)</name>
        <dbReference type="ChEBI" id="CHEBI:29105"/>
        <note>catalytic</note>
    </ligand>
</feature>
<evidence type="ECO:0000256" key="4">
    <source>
        <dbReference type="ARBA" id="ARBA00005259"/>
    </source>
</evidence>
<organism evidence="16 17">
    <name type="scientific">candidate division WOR-1 bacterium RIFOXYC2_FULL_46_14</name>
    <dbReference type="NCBI Taxonomy" id="1802587"/>
    <lineage>
        <taxon>Bacteria</taxon>
        <taxon>Bacillati</taxon>
        <taxon>Saganbacteria</taxon>
    </lineage>
</organism>
<evidence type="ECO:0000256" key="5">
    <source>
        <dbReference type="ARBA" id="ARBA00007417"/>
    </source>
</evidence>
<keyword evidence="11" id="KW-0686">Riboflavin biosynthesis</keyword>
<dbReference type="GO" id="GO:0046872">
    <property type="term" value="F:metal ion binding"/>
    <property type="evidence" value="ECO:0007669"/>
    <property type="project" value="UniProtKB-KW"/>
</dbReference>
<feature type="binding site" evidence="13">
    <location>
        <position position="200"/>
    </location>
    <ligand>
        <name>substrate</name>
    </ligand>
</feature>